<organism evidence="2 3">
    <name type="scientific">Streptomyces luteolifulvus</name>
    <dbReference type="NCBI Taxonomy" id="2615112"/>
    <lineage>
        <taxon>Bacteria</taxon>
        <taxon>Bacillati</taxon>
        <taxon>Actinomycetota</taxon>
        <taxon>Actinomycetes</taxon>
        <taxon>Kitasatosporales</taxon>
        <taxon>Streptomycetaceae</taxon>
        <taxon>Streptomyces</taxon>
    </lineage>
</organism>
<dbReference type="AlphaFoldDB" id="A0A6H9V5E8"/>
<sequence>MQLQGGGGRQRDGGPPARAKSRVGELATDDNAADVRTTPRDAGMIQTTPPRGVRVPVCGELSLTSQVRRQWQVLRWWAPANGGRAAVCQVRNGRHA</sequence>
<protein>
    <submittedName>
        <fullName evidence="2">Uncharacterized protein</fullName>
    </submittedName>
</protein>
<comment type="caution">
    <text evidence="2">The sequence shown here is derived from an EMBL/GenBank/DDBJ whole genome shotgun (WGS) entry which is preliminary data.</text>
</comment>
<dbReference type="Proteomes" id="UP000442707">
    <property type="component" value="Unassembled WGS sequence"/>
</dbReference>
<evidence type="ECO:0000313" key="3">
    <source>
        <dbReference type="Proteomes" id="UP000442707"/>
    </source>
</evidence>
<keyword evidence="3" id="KW-1185">Reference proteome</keyword>
<feature type="region of interest" description="Disordered" evidence="1">
    <location>
        <begin position="1"/>
        <end position="51"/>
    </location>
</feature>
<evidence type="ECO:0000313" key="2">
    <source>
        <dbReference type="EMBL" id="KAB1147710.1"/>
    </source>
</evidence>
<accession>A0A6H9V5E8</accession>
<proteinExistence type="predicted"/>
<gene>
    <name evidence="2" type="ORF">F7R91_11505</name>
</gene>
<evidence type="ECO:0000256" key="1">
    <source>
        <dbReference type="SAM" id="MobiDB-lite"/>
    </source>
</evidence>
<reference evidence="2 3" key="1">
    <citation type="submission" date="2019-09" db="EMBL/GenBank/DDBJ databases">
        <title>Screening of Novel Bioactive Compounds from Soil-Associated.</title>
        <authorList>
            <person name="Zhao S."/>
        </authorList>
    </citation>
    <scope>NUCLEOTIDE SEQUENCE [LARGE SCALE GENOMIC DNA]</scope>
    <source>
        <strain evidence="2 3">HIT-DPA4</strain>
    </source>
</reference>
<dbReference type="EMBL" id="VZRB01000006">
    <property type="protein sequence ID" value="KAB1147710.1"/>
    <property type="molecule type" value="Genomic_DNA"/>
</dbReference>
<name>A0A6H9V5E8_9ACTN</name>